<sequence>MSGVSFEEIPWRRNELEALRSFLISARDRCSFASPTGGETLSGRSCGPSLLFGRGYRARGRRSFGSSPGKLRYRSPPTTVPLHDFYNPRVGFVDTTSTPSDDAGTRGCKVSANICILRGQTGCGKATTVRRLCKEIGLKIIEYDPFDTEIVHYAGGSYEAVATTLLRFLDNVRRRPGLRMQGAAETSIVASTQSSSAPRSTKRLRLVMGAVPQPVNDKSSCDPNEPHLIFLRDLPRSLLSSSNSDSVKCIRSLLLDILEGSSCGGDVASYPLLVCVNNSESDRLMLRSLLPPNYENHPRCLRLHVSQITKKKMKTLLSKYLYSTGRFRAPFSDHLVEVIGDMSFGDIRFGMVNLHFYSTYSRDCGNTWTSNLASLQAHMLERNTANDVFNLLGKVLVNKRVPTALSGVPEAASDVISQTHSNSKSVWYSRFHGCFTLSLPVLRPNSPSPTPASSLFTDYSDVLEILPTLSEDLGVMKNSSIEFDELSQKADIEEALSNVACISGYGMVHQPCFHGSLLGSTPISVRMFGLTDAFNPSDPLSFSKWPAIERNLSATPMRYPRAAMLPRLTRPSMYYIPEELLDHGNVEGAFLVNSAYEHYVQYFESIEDCAVMTTNLCFADVFATRCRYTGGYSEDMTEQQQRAFYSICLRSVADSNFGSTGESVAPGYRHFGKSQWHSVLRYDMDHLKGLYDGHLRDLISVTGRHGTPGSVYTCKHRAFVEIVPFMYMLLSQDTSVEGSSSCTHLDTSINVSNIMTESMLERIDLLIDRSASSPSDACASLPSIGTGKSSYNVFDSVTPKFKELLFEIGKHY</sequence>
<dbReference type="EMBL" id="JAHBMH010000044">
    <property type="protein sequence ID" value="KAK1936140.1"/>
    <property type="molecule type" value="Genomic_DNA"/>
</dbReference>
<dbReference type="Proteomes" id="UP001195914">
    <property type="component" value="Unassembled WGS sequence"/>
</dbReference>
<dbReference type="GO" id="GO:0000077">
    <property type="term" value="P:DNA damage checkpoint signaling"/>
    <property type="evidence" value="ECO:0007669"/>
    <property type="project" value="TreeGrafter"/>
</dbReference>
<dbReference type="GO" id="GO:0003682">
    <property type="term" value="F:chromatin binding"/>
    <property type="evidence" value="ECO:0007669"/>
    <property type="project" value="TreeGrafter"/>
</dbReference>
<keyword evidence="7" id="KW-0131">Cell cycle</keyword>
<dbReference type="PANTHER" id="PTHR12172:SF0">
    <property type="entry name" value="CELL CYCLE CHECKPOINT PROTEIN RAD17"/>
    <property type="match status" value="1"/>
</dbReference>
<dbReference type="GO" id="GO:0033314">
    <property type="term" value="P:mitotic DNA replication checkpoint signaling"/>
    <property type="evidence" value="ECO:0007669"/>
    <property type="project" value="TreeGrafter"/>
</dbReference>
<comment type="caution">
    <text evidence="8">The sequence shown here is derived from an EMBL/GenBank/DDBJ whole genome shotgun (WGS) entry which is preliminary data.</text>
</comment>
<evidence type="ECO:0000256" key="2">
    <source>
        <dbReference type="ARBA" id="ARBA00006168"/>
    </source>
</evidence>
<reference evidence="8" key="2">
    <citation type="submission" date="2021-05" db="EMBL/GenBank/DDBJ databases">
        <authorList>
            <person name="Pain A."/>
        </authorList>
    </citation>
    <scope>NUCLEOTIDE SEQUENCE</scope>
    <source>
        <strain evidence="8">1802A</strain>
    </source>
</reference>
<evidence type="ECO:0000256" key="7">
    <source>
        <dbReference type="ARBA" id="ARBA00023306"/>
    </source>
</evidence>
<evidence type="ECO:0000256" key="1">
    <source>
        <dbReference type="ARBA" id="ARBA00004123"/>
    </source>
</evidence>
<dbReference type="GO" id="GO:0005524">
    <property type="term" value="F:ATP binding"/>
    <property type="evidence" value="ECO:0007669"/>
    <property type="project" value="UniProtKB-KW"/>
</dbReference>
<dbReference type="InterPro" id="IPR027417">
    <property type="entry name" value="P-loop_NTPase"/>
</dbReference>
<evidence type="ECO:0000256" key="5">
    <source>
        <dbReference type="ARBA" id="ARBA00022840"/>
    </source>
</evidence>
<organism evidence="8 9">
    <name type="scientific">Babesia divergens</name>
    <dbReference type="NCBI Taxonomy" id="32595"/>
    <lineage>
        <taxon>Eukaryota</taxon>
        <taxon>Sar</taxon>
        <taxon>Alveolata</taxon>
        <taxon>Apicomplexa</taxon>
        <taxon>Aconoidasida</taxon>
        <taxon>Piroplasmida</taxon>
        <taxon>Babesiidae</taxon>
        <taxon>Babesia</taxon>
    </lineage>
</organism>
<evidence type="ECO:0000256" key="3">
    <source>
        <dbReference type="ARBA" id="ARBA00022741"/>
    </source>
</evidence>
<reference evidence="8" key="1">
    <citation type="journal article" date="2014" name="Nucleic Acids Res.">
        <title>The evolutionary dynamics of variant antigen genes in Babesia reveal a history of genomic innovation underlying host-parasite interaction.</title>
        <authorList>
            <person name="Jackson A.P."/>
            <person name="Otto T.D."/>
            <person name="Darby A."/>
            <person name="Ramaprasad A."/>
            <person name="Xia D."/>
            <person name="Echaide I.E."/>
            <person name="Farber M."/>
            <person name="Gahlot S."/>
            <person name="Gamble J."/>
            <person name="Gupta D."/>
            <person name="Gupta Y."/>
            <person name="Jackson L."/>
            <person name="Malandrin L."/>
            <person name="Malas T.B."/>
            <person name="Moussa E."/>
            <person name="Nair M."/>
            <person name="Reid A.J."/>
            <person name="Sanders M."/>
            <person name="Sharma J."/>
            <person name="Tracey A."/>
            <person name="Quail M.A."/>
            <person name="Weir W."/>
            <person name="Wastling J.M."/>
            <person name="Hall N."/>
            <person name="Willadsen P."/>
            <person name="Lingelbach K."/>
            <person name="Shiels B."/>
            <person name="Tait A."/>
            <person name="Berriman M."/>
            <person name="Allred D.R."/>
            <person name="Pain A."/>
        </authorList>
    </citation>
    <scope>NUCLEOTIDE SEQUENCE</scope>
    <source>
        <strain evidence="8">1802A</strain>
    </source>
</reference>
<dbReference type="InterPro" id="IPR004582">
    <property type="entry name" value="Checkpoint_prot_Rad17_Rad24"/>
</dbReference>
<dbReference type="GO" id="GO:0006281">
    <property type="term" value="P:DNA repair"/>
    <property type="evidence" value="ECO:0007669"/>
    <property type="project" value="InterPro"/>
</dbReference>
<keyword evidence="9" id="KW-1185">Reference proteome</keyword>
<comment type="similarity">
    <text evidence="2">Belongs to the rad17/RAD24 family.</text>
</comment>
<dbReference type="AlphaFoldDB" id="A0AAD9LGZ9"/>
<proteinExistence type="inferred from homology"/>
<keyword evidence="5" id="KW-0067">ATP-binding</keyword>
<evidence type="ECO:0000313" key="8">
    <source>
        <dbReference type="EMBL" id="KAK1936140.1"/>
    </source>
</evidence>
<keyword evidence="4" id="KW-0227">DNA damage</keyword>
<evidence type="ECO:0000256" key="4">
    <source>
        <dbReference type="ARBA" id="ARBA00022763"/>
    </source>
</evidence>
<comment type="subcellular location">
    <subcellularLocation>
        <location evidence="1">Nucleus</location>
    </subcellularLocation>
</comment>
<evidence type="ECO:0000256" key="6">
    <source>
        <dbReference type="ARBA" id="ARBA00023242"/>
    </source>
</evidence>
<protein>
    <submittedName>
        <fullName evidence="8">Uncharacterized protein</fullName>
    </submittedName>
</protein>
<dbReference type="GO" id="GO:0003689">
    <property type="term" value="F:DNA clamp loader activity"/>
    <property type="evidence" value="ECO:0007669"/>
    <property type="project" value="TreeGrafter"/>
</dbReference>
<name>A0AAD9LGZ9_BABDI</name>
<gene>
    <name evidence="8" type="ORF">X943_001627</name>
</gene>
<dbReference type="SUPFAM" id="SSF52540">
    <property type="entry name" value="P-loop containing nucleoside triphosphate hydrolases"/>
    <property type="match status" value="1"/>
</dbReference>
<dbReference type="PANTHER" id="PTHR12172">
    <property type="entry name" value="CELL CYCLE CHECKPOINT PROTEIN RAD17"/>
    <property type="match status" value="1"/>
</dbReference>
<keyword evidence="3" id="KW-0547">Nucleotide-binding</keyword>
<accession>A0AAD9LGZ9</accession>
<dbReference type="GO" id="GO:0005634">
    <property type="term" value="C:nucleus"/>
    <property type="evidence" value="ECO:0007669"/>
    <property type="project" value="UniProtKB-SubCell"/>
</dbReference>
<evidence type="ECO:0000313" key="9">
    <source>
        <dbReference type="Proteomes" id="UP001195914"/>
    </source>
</evidence>
<keyword evidence="6" id="KW-0539">Nucleus</keyword>